<comment type="caution">
    <text evidence="6">The sequence shown here is derived from an EMBL/GenBank/DDBJ whole genome shotgun (WGS) entry which is preliminary data.</text>
</comment>
<dbReference type="GO" id="GO:0000428">
    <property type="term" value="C:DNA-directed RNA polymerase complex"/>
    <property type="evidence" value="ECO:0007669"/>
    <property type="project" value="UniProtKB-KW"/>
</dbReference>
<sequence length="439" mass="48457">MVKRKAVQIEVPPCEPSSLPLACYFPTGRPSDIDSIDISLYNSHGARNVQNILVGRRDNMDYVGSTSSQEYTSLQSCSYAIGVFDKVEGKVRLLPLQGGKVLRMEARLHGLEYGPSGTTGQEASTREEQLAMNKRLVDSFGSTRRRRQLNAREEGVVRADKLGSVVALTQVLQSQANKAKEQGHTKDEVLLKAAQERNLPPHHPEATTPSEAYRLEELIPVAWHPNLETEQLVRAAHQPDTVHKLRAKQTVPEYILGRLHLLRDGDKAKALQNARCLATLSAMLALVKGRPDIKVNSDRGGLDAVAQRFHMKPGLLQELLDLFYNRSNTPEGDKYEMATAKKELMLAYILVISQLVEGGGLAAPQFEALKEELKMKPADLAKRFREVGSTCVATSYKPADVEGDSTGKGTPSYNVIMLKDPTKTLVEAFPSIKVGPKRK</sequence>
<evidence type="ECO:0000256" key="5">
    <source>
        <dbReference type="ARBA" id="ARBA00023242"/>
    </source>
</evidence>
<dbReference type="OrthoDB" id="532500at2759"/>
<dbReference type="GO" id="GO:0005730">
    <property type="term" value="C:nucleolus"/>
    <property type="evidence" value="ECO:0007669"/>
    <property type="project" value="UniProtKB-SubCell"/>
</dbReference>
<reference evidence="6 7" key="1">
    <citation type="submission" date="2017-08" db="EMBL/GenBank/DDBJ databases">
        <title>Acidophilic green algal genome provides insights into adaptation to an acidic environment.</title>
        <authorList>
            <person name="Hirooka S."/>
            <person name="Hirose Y."/>
            <person name="Kanesaki Y."/>
            <person name="Higuchi S."/>
            <person name="Fujiwara T."/>
            <person name="Onuma R."/>
            <person name="Era A."/>
            <person name="Ohbayashi R."/>
            <person name="Uzuka A."/>
            <person name="Nozaki H."/>
            <person name="Yoshikawa H."/>
            <person name="Miyagishima S.Y."/>
        </authorList>
    </citation>
    <scope>NUCLEOTIDE SEQUENCE [LARGE SCALE GENOMIC DNA]</scope>
    <source>
        <strain evidence="6 7">NIES-2499</strain>
    </source>
</reference>
<evidence type="ECO:0008006" key="8">
    <source>
        <dbReference type="Google" id="ProtNLM"/>
    </source>
</evidence>
<keyword evidence="4" id="KW-0804">Transcription</keyword>
<dbReference type="Proteomes" id="UP000232323">
    <property type="component" value="Unassembled WGS sequence"/>
</dbReference>
<evidence type="ECO:0000256" key="1">
    <source>
        <dbReference type="ARBA" id="ARBA00004604"/>
    </source>
</evidence>
<dbReference type="PANTHER" id="PTHR14440">
    <property type="entry name" value="DNA-DIRECTED RNA POLYMERASE I SUBUNIT RPA49"/>
    <property type="match status" value="1"/>
</dbReference>
<keyword evidence="3" id="KW-0240">DNA-directed RNA polymerase</keyword>
<gene>
    <name evidence="6" type="ORF">CEUSTIGMA_g6181.t1</name>
</gene>
<dbReference type="Pfam" id="PF06870">
    <property type="entry name" value="RNA_pol_I_A49"/>
    <property type="match status" value="1"/>
</dbReference>
<comment type="similarity">
    <text evidence="2">Belongs to the eukaryotic RPA49/POLR1E RNA polymerase subunit family.</text>
</comment>
<dbReference type="STRING" id="1157962.A0A250X6M9"/>
<name>A0A250X6M9_9CHLO</name>
<keyword evidence="5" id="KW-0539">Nucleus</keyword>
<organism evidence="6 7">
    <name type="scientific">Chlamydomonas eustigma</name>
    <dbReference type="NCBI Taxonomy" id="1157962"/>
    <lineage>
        <taxon>Eukaryota</taxon>
        <taxon>Viridiplantae</taxon>
        <taxon>Chlorophyta</taxon>
        <taxon>core chlorophytes</taxon>
        <taxon>Chlorophyceae</taxon>
        <taxon>CS clade</taxon>
        <taxon>Chlamydomonadales</taxon>
        <taxon>Chlamydomonadaceae</taxon>
        <taxon>Chlamydomonas</taxon>
    </lineage>
</organism>
<protein>
    <recommendedName>
        <fullName evidence="8">DNA-directed RNA polymerase I subunit rpa49</fullName>
    </recommendedName>
</protein>
<proteinExistence type="inferred from homology"/>
<dbReference type="AlphaFoldDB" id="A0A250X6M9"/>
<dbReference type="GO" id="GO:0003677">
    <property type="term" value="F:DNA binding"/>
    <property type="evidence" value="ECO:0007669"/>
    <property type="project" value="InterPro"/>
</dbReference>
<evidence type="ECO:0000256" key="2">
    <source>
        <dbReference type="ARBA" id="ARBA00009430"/>
    </source>
</evidence>
<keyword evidence="7" id="KW-1185">Reference proteome</keyword>
<evidence type="ECO:0000256" key="4">
    <source>
        <dbReference type="ARBA" id="ARBA00023163"/>
    </source>
</evidence>
<accession>A0A250X6M9</accession>
<dbReference type="InterPro" id="IPR009668">
    <property type="entry name" value="RNA_pol-assoc_fac_A49-like"/>
</dbReference>
<comment type="subcellular location">
    <subcellularLocation>
        <location evidence="1">Nucleus</location>
        <location evidence="1">Nucleolus</location>
    </subcellularLocation>
</comment>
<dbReference type="GO" id="GO:0006351">
    <property type="term" value="P:DNA-templated transcription"/>
    <property type="evidence" value="ECO:0007669"/>
    <property type="project" value="InterPro"/>
</dbReference>
<evidence type="ECO:0000256" key="3">
    <source>
        <dbReference type="ARBA" id="ARBA00022478"/>
    </source>
</evidence>
<evidence type="ECO:0000313" key="6">
    <source>
        <dbReference type="EMBL" id="GAX78744.1"/>
    </source>
</evidence>
<evidence type="ECO:0000313" key="7">
    <source>
        <dbReference type="Proteomes" id="UP000232323"/>
    </source>
</evidence>
<dbReference type="EMBL" id="BEGY01000035">
    <property type="protein sequence ID" value="GAX78744.1"/>
    <property type="molecule type" value="Genomic_DNA"/>
</dbReference>